<comment type="caution">
    <text evidence="6">The sequence shown here is derived from an EMBL/GenBank/DDBJ whole genome shotgun (WGS) entry which is preliminary data.</text>
</comment>
<gene>
    <name evidence="6" type="ORF">M3202_15705</name>
</gene>
<evidence type="ECO:0000256" key="3">
    <source>
        <dbReference type="ARBA" id="ARBA00022729"/>
    </source>
</evidence>
<feature type="domain" description="Periplasmic binding protein" evidence="5">
    <location>
        <begin position="50"/>
        <end position="303"/>
    </location>
</feature>
<organism evidence="6 7">
    <name type="scientific">Halalkalibacter oceani</name>
    <dbReference type="NCBI Taxonomy" id="1653776"/>
    <lineage>
        <taxon>Bacteria</taxon>
        <taxon>Bacillati</taxon>
        <taxon>Bacillota</taxon>
        <taxon>Bacilli</taxon>
        <taxon>Bacillales</taxon>
        <taxon>Bacillaceae</taxon>
        <taxon>Halalkalibacter</taxon>
    </lineage>
</organism>
<protein>
    <submittedName>
        <fullName evidence="6">Substrate-binding domain-containing protein</fullName>
    </submittedName>
</protein>
<evidence type="ECO:0000256" key="2">
    <source>
        <dbReference type="ARBA" id="ARBA00007639"/>
    </source>
</evidence>
<sequence length="333" mass="35711">MKKWSMLAGLVMVTVALLLTGCNSNASDGGSSAEGTDEGGDQIEIAGILMQSDVEWFKYIQMGMEKAAEENNVNLTIGNANEDITEESNLLDTYSSQGKDAVLLSAIDSSASAEAIKRAQEKDVLVVNYNTGVDLNVQEYFVGIDNFELGAQAGRSLVEYVEENMGGEAKVAMITLSMYEIGKQRAEGFLSEVEQAPGIEIVAQQDAAGPEDGANVTETIIRGNPDIDLIWGANEGGAVGAIVGVQSSGLEDKVKVFGTDMSLQTAQYLLDDSNPYYAVSTQQPYEIGYQAVITAVKALQGEEVEAETIVPLDMYSKEDKEKVQAYLDEYSGL</sequence>
<feature type="chain" id="PRO_5040918522" evidence="4">
    <location>
        <begin position="27"/>
        <end position="333"/>
    </location>
</feature>
<dbReference type="InterPro" id="IPR025997">
    <property type="entry name" value="SBP_2_dom"/>
</dbReference>
<comment type="subcellular location">
    <subcellularLocation>
        <location evidence="1">Cell envelope</location>
    </subcellularLocation>
</comment>
<evidence type="ECO:0000313" key="7">
    <source>
        <dbReference type="Proteomes" id="UP001139179"/>
    </source>
</evidence>
<accession>A0A9X2DSS5</accession>
<dbReference type="Proteomes" id="UP001139179">
    <property type="component" value="Unassembled WGS sequence"/>
</dbReference>
<keyword evidence="7" id="KW-1185">Reference proteome</keyword>
<evidence type="ECO:0000259" key="5">
    <source>
        <dbReference type="Pfam" id="PF13407"/>
    </source>
</evidence>
<dbReference type="GO" id="GO:0030246">
    <property type="term" value="F:carbohydrate binding"/>
    <property type="evidence" value="ECO:0007669"/>
    <property type="project" value="UniProtKB-ARBA"/>
</dbReference>
<dbReference type="PANTHER" id="PTHR46847:SF1">
    <property type="entry name" value="D-ALLOSE-BINDING PERIPLASMIC PROTEIN-RELATED"/>
    <property type="match status" value="1"/>
</dbReference>
<dbReference type="Gene3D" id="3.40.50.2300">
    <property type="match status" value="2"/>
</dbReference>
<dbReference type="RefSeq" id="WP_251224252.1">
    <property type="nucleotide sequence ID" value="NZ_JAMBOL010000016.1"/>
</dbReference>
<name>A0A9X2DSS5_9BACI</name>
<dbReference type="InterPro" id="IPR028082">
    <property type="entry name" value="Peripla_BP_I"/>
</dbReference>
<dbReference type="GO" id="GO:0030313">
    <property type="term" value="C:cell envelope"/>
    <property type="evidence" value="ECO:0007669"/>
    <property type="project" value="UniProtKB-SubCell"/>
</dbReference>
<keyword evidence="3 4" id="KW-0732">Signal</keyword>
<dbReference type="SUPFAM" id="SSF53822">
    <property type="entry name" value="Periplasmic binding protein-like I"/>
    <property type="match status" value="1"/>
</dbReference>
<reference evidence="6" key="1">
    <citation type="submission" date="2022-05" db="EMBL/GenBank/DDBJ databases">
        <title>Comparative Genomics of Spacecraft Associated Microbes.</title>
        <authorList>
            <person name="Tran M.T."/>
            <person name="Wright A."/>
            <person name="Seuylemezian A."/>
            <person name="Eisen J."/>
            <person name="Coil D."/>
        </authorList>
    </citation>
    <scope>NUCLEOTIDE SEQUENCE</scope>
    <source>
        <strain evidence="6">214.1.1</strain>
    </source>
</reference>
<dbReference type="Pfam" id="PF13407">
    <property type="entry name" value="Peripla_BP_4"/>
    <property type="match status" value="1"/>
</dbReference>
<evidence type="ECO:0000313" key="6">
    <source>
        <dbReference type="EMBL" id="MCM3715515.1"/>
    </source>
</evidence>
<dbReference type="EMBL" id="JAMBOL010000016">
    <property type="protein sequence ID" value="MCM3715515.1"/>
    <property type="molecule type" value="Genomic_DNA"/>
</dbReference>
<feature type="signal peptide" evidence="4">
    <location>
        <begin position="1"/>
        <end position="26"/>
    </location>
</feature>
<evidence type="ECO:0000256" key="1">
    <source>
        <dbReference type="ARBA" id="ARBA00004196"/>
    </source>
</evidence>
<evidence type="ECO:0000256" key="4">
    <source>
        <dbReference type="SAM" id="SignalP"/>
    </source>
</evidence>
<dbReference type="PANTHER" id="PTHR46847">
    <property type="entry name" value="D-ALLOSE-BINDING PERIPLASMIC PROTEIN-RELATED"/>
    <property type="match status" value="1"/>
</dbReference>
<dbReference type="PROSITE" id="PS51257">
    <property type="entry name" value="PROKAR_LIPOPROTEIN"/>
    <property type="match status" value="1"/>
</dbReference>
<dbReference type="AlphaFoldDB" id="A0A9X2DSS5"/>
<comment type="similarity">
    <text evidence="2">Belongs to the bacterial solute-binding protein 2 family.</text>
</comment>
<proteinExistence type="inferred from homology"/>